<accession>A0A414AXH4</accession>
<dbReference type="Proteomes" id="UP000283975">
    <property type="component" value="Unassembled WGS sequence"/>
</dbReference>
<name>A0A414AXH4_9FIRM</name>
<reference evidence="1 2" key="1">
    <citation type="submission" date="2018-08" db="EMBL/GenBank/DDBJ databases">
        <title>A genome reference for cultivated species of the human gut microbiota.</title>
        <authorList>
            <person name="Zou Y."/>
            <person name="Xue W."/>
            <person name="Luo G."/>
        </authorList>
    </citation>
    <scope>NUCLEOTIDE SEQUENCE [LARGE SCALE GENOMIC DNA]</scope>
    <source>
        <strain evidence="1 2">AM35-14</strain>
    </source>
</reference>
<evidence type="ECO:0000313" key="1">
    <source>
        <dbReference type="EMBL" id="RHC56765.1"/>
    </source>
</evidence>
<dbReference type="AlphaFoldDB" id="A0A414AXH4"/>
<evidence type="ECO:0000313" key="2">
    <source>
        <dbReference type="Proteomes" id="UP000283975"/>
    </source>
</evidence>
<proteinExistence type="predicted"/>
<comment type="caution">
    <text evidence="1">The sequence shown here is derived from an EMBL/GenBank/DDBJ whole genome shotgun (WGS) entry which is preliminary data.</text>
</comment>
<dbReference type="EMBL" id="QSHZ01000007">
    <property type="protein sequence ID" value="RHC56765.1"/>
    <property type="molecule type" value="Genomic_DNA"/>
</dbReference>
<organism evidence="1 2">
    <name type="scientific">Enterocloster bolteae</name>
    <dbReference type="NCBI Taxonomy" id="208479"/>
    <lineage>
        <taxon>Bacteria</taxon>
        <taxon>Bacillati</taxon>
        <taxon>Bacillota</taxon>
        <taxon>Clostridia</taxon>
        <taxon>Lachnospirales</taxon>
        <taxon>Lachnospiraceae</taxon>
        <taxon>Enterocloster</taxon>
    </lineage>
</organism>
<protein>
    <submittedName>
        <fullName evidence="1">Uncharacterized protein</fullName>
    </submittedName>
</protein>
<gene>
    <name evidence="1" type="ORF">DW839_08500</name>
</gene>
<sequence>MLYLPLKASLNQINSLSGALLVLNTLRKMHKIEFCLNNHTTVLNTNFKEMLTVNTYTYSQPIEIPANYGKKISIALTIPDDYVFLCVTNIKTNEEVAYSYFTGIEQNVLTCFVGNDREVPKIIPNGISVDVLLIKKMAVNIVD</sequence>